<evidence type="ECO:0000259" key="4">
    <source>
        <dbReference type="Pfam" id="PF25917"/>
    </source>
</evidence>
<dbReference type="PANTHER" id="PTHR30469:SF15">
    <property type="entry name" value="HLYD FAMILY OF SECRETION PROTEINS"/>
    <property type="match status" value="1"/>
</dbReference>
<evidence type="ECO:0000259" key="5">
    <source>
        <dbReference type="Pfam" id="PF25954"/>
    </source>
</evidence>
<dbReference type="InterPro" id="IPR058627">
    <property type="entry name" value="MdtA-like_C"/>
</dbReference>
<dbReference type="SUPFAM" id="SSF111369">
    <property type="entry name" value="HlyD-like secretion proteins"/>
    <property type="match status" value="1"/>
</dbReference>
<dbReference type="InterPro" id="IPR058625">
    <property type="entry name" value="MdtA-like_BSH"/>
</dbReference>
<proteinExistence type="inferred from homology"/>
<dbReference type="Gene3D" id="1.10.287.470">
    <property type="entry name" value="Helix hairpin bin"/>
    <property type="match status" value="1"/>
</dbReference>
<name>A0ABY5HMP8_9GAMM</name>
<evidence type="ECO:0000313" key="7">
    <source>
        <dbReference type="EMBL" id="UTW12527.1"/>
    </source>
</evidence>
<comment type="similarity">
    <text evidence="2">Belongs to the membrane fusion protein (MFP) (TC 8.A.1) family.</text>
</comment>
<protein>
    <submittedName>
        <fullName evidence="7">Efflux RND transporter periplasmic adaptor subunit</fullName>
    </submittedName>
</protein>
<gene>
    <name evidence="7" type="ORF">KDW95_02245</name>
</gene>
<sequence>MKARDLILPLLLALPTAGWGSEDEQQPQGLPAEVIRLQTEPLTPSISAVGNLQANESVLIRPEQSGQIRNILFEEGQPVAAGAVLFQLDTALYRAALAQAKARVNLSQQEYQRAQSLLQRKVGSQNDRDAALAQLQVDEAEASLAQTRIDKMSIRAPFAGIAGLRRVSPGDYVSTGQDLVELIDTRNLKLDFRIPEIYLPAVAPGQPVSVQVDAFPGRVFQGEIYALSPSSDSRAHNLVLRARINNSDGTLRPGLFARIELQGATDDQALLVPEQAVMLQEGGVSLMRVSAENTVEIVPVTLGQRRPGKVQILAGASAGDTIVTAGHLKLFPGMPVTPVFVDGSSDAPAQDAPQ</sequence>
<dbReference type="Proteomes" id="UP001058461">
    <property type="component" value="Chromosome"/>
</dbReference>
<feature type="domain" description="Multidrug resistance protein MdtA-like C-terminal permuted SH3" evidence="6">
    <location>
        <begin position="268"/>
        <end position="326"/>
    </location>
</feature>
<dbReference type="NCBIfam" id="TIGR01730">
    <property type="entry name" value="RND_mfp"/>
    <property type="match status" value="1"/>
</dbReference>
<evidence type="ECO:0000256" key="2">
    <source>
        <dbReference type="ARBA" id="ARBA00009477"/>
    </source>
</evidence>
<accession>A0ABY5HMP8</accession>
<dbReference type="Gene3D" id="2.40.420.20">
    <property type="match status" value="1"/>
</dbReference>
<keyword evidence="3" id="KW-0813">Transport</keyword>
<dbReference type="InterPro" id="IPR058792">
    <property type="entry name" value="Beta-barrel_RND_2"/>
</dbReference>
<evidence type="ECO:0000256" key="1">
    <source>
        <dbReference type="ARBA" id="ARBA00004196"/>
    </source>
</evidence>
<dbReference type="Pfam" id="PF25954">
    <property type="entry name" value="Beta-barrel_RND_2"/>
    <property type="match status" value="1"/>
</dbReference>
<evidence type="ECO:0000313" key="8">
    <source>
        <dbReference type="Proteomes" id="UP001058461"/>
    </source>
</evidence>
<dbReference type="PANTHER" id="PTHR30469">
    <property type="entry name" value="MULTIDRUG RESISTANCE PROTEIN MDTA"/>
    <property type="match status" value="1"/>
</dbReference>
<evidence type="ECO:0000259" key="6">
    <source>
        <dbReference type="Pfam" id="PF25967"/>
    </source>
</evidence>
<organism evidence="7 8">
    <name type="scientific">Marinobacterium rhizophilum</name>
    <dbReference type="NCBI Taxonomy" id="420402"/>
    <lineage>
        <taxon>Bacteria</taxon>
        <taxon>Pseudomonadati</taxon>
        <taxon>Pseudomonadota</taxon>
        <taxon>Gammaproteobacteria</taxon>
        <taxon>Oceanospirillales</taxon>
        <taxon>Oceanospirillaceae</taxon>
        <taxon>Marinobacterium</taxon>
    </lineage>
</organism>
<comment type="subcellular location">
    <subcellularLocation>
        <location evidence="1">Cell envelope</location>
    </subcellularLocation>
</comment>
<dbReference type="Pfam" id="PF25917">
    <property type="entry name" value="BSH_RND"/>
    <property type="match status" value="1"/>
</dbReference>
<dbReference type="Gene3D" id="2.40.50.100">
    <property type="match status" value="1"/>
</dbReference>
<dbReference type="RefSeq" id="WP_255854618.1">
    <property type="nucleotide sequence ID" value="NZ_CP073347.1"/>
</dbReference>
<dbReference type="InterPro" id="IPR006143">
    <property type="entry name" value="RND_pump_MFP"/>
</dbReference>
<reference evidence="7" key="1">
    <citation type="submission" date="2021-04" db="EMBL/GenBank/DDBJ databases">
        <title>Oceanospirillales bacteria with DddD are important DMSP degraders in coastal seawater.</title>
        <authorList>
            <person name="Liu J."/>
        </authorList>
    </citation>
    <scope>NUCLEOTIDE SEQUENCE</scope>
    <source>
        <strain evidence="7">D13-1</strain>
    </source>
</reference>
<dbReference type="Gene3D" id="2.40.30.170">
    <property type="match status" value="1"/>
</dbReference>
<feature type="domain" description="CusB-like beta-barrel" evidence="5">
    <location>
        <begin position="191"/>
        <end position="264"/>
    </location>
</feature>
<evidence type="ECO:0000256" key="3">
    <source>
        <dbReference type="ARBA" id="ARBA00022448"/>
    </source>
</evidence>
<dbReference type="Pfam" id="PF25967">
    <property type="entry name" value="RND-MFP_C"/>
    <property type="match status" value="1"/>
</dbReference>
<dbReference type="EMBL" id="CP073347">
    <property type="protein sequence ID" value="UTW12527.1"/>
    <property type="molecule type" value="Genomic_DNA"/>
</dbReference>
<feature type="domain" description="Multidrug resistance protein MdtA-like barrel-sandwich hybrid" evidence="4">
    <location>
        <begin position="57"/>
        <end position="180"/>
    </location>
</feature>
<keyword evidence="8" id="KW-1185">Reference proteome</keyword>